<proteinExistence type="predicted"/>
<dbReference type="EMBL" id="BSTX01000003">
    <property type="protein sequence ID" value="GLZ79651.1"/>
    <property type="molecule type" value="Genomic_DNA"/>
</dbReference>
<evidence type="ECO:0000313" key="3">
    <source>
        <dbReference type="Proteomes" id="UP001165079"/>
    </source>
</evidence>
<comment type="caution">
    <text evidence="2">The sequence shown here is derived from an EMBL/GenBank/DDBJ whole genome shotgun (WGS) entry which is preliminary data.</text>
</comment>
<reference evidence="2" key="1">
    <citation type="submission" date="2023-03" db="EMBL/GenBank/DDBJ databases">
        <title>Actinorhabdospora filicis NBRC 111898.</title>
        <authorList>
            <person name="Ichikawa N."/>
            <person name="Sato H."/>
            <person name="Tonouchi N."/>
        </authorList>
    </citation>
    <scope>NUCLEOTIDE SEQUENCE</scope>
    <source>
        <strain evidence="2">NBRC 111898</strain>
    </source>
</reference>
<keyword evidence="3" id="KW-1185">Reference proteome</keyword>
<sequence>MVGRVRGDGRRPRGAHPAPVRNWIFRLVLRLSVRPLATGESRFSSQRTLPTPVSECQPF</sequence>
<gene>
    <name evidence="2" type="ORF">Afil01_44580</name>
</gene>
<protein>
    <submittedName>
        <fullName evidence="2">Uncharacterized protein</fullName>
    </submittedName>
</protein>
<accession>A0A9W6SPA0</accession>
<evidence type="ECO:0000313" key="2">
    <source>
        <dbReference type="EMBL" id="GLZ79651.1"/>
    </source>
</evidence>
<organism evidence="2 3">
    <name type="scientific">Actinorhabdospora filicis</name>
    <dbReference type="NCBI Taxonomy" id="1785913"/>
    <lineage>
        <taxon>Bacteria</taxon>
        <taxon>Bacillati</taxon>
        <taxon>Actinomycetota</taxon>
        <taxon>Actinomycetes</taxon>
        <taxon>Micromonosporales</taxon>
        <taxon>Micromonosporaceae</taxon>
        <taxon>Actinorhabdospora</taxon>
    </lineage>
</organism>
<feature type="compositionally biased region" description="Polar residues" evidence="1">
    <location>
        <begin position="41"/>
        <end position="51"/>
    </location>
</feature>
<dbReference type="AlphaFoldDB" id="A0A9W6SPA0"/>
<dbReference type="Proteomes" id="UP001165079">
    <property type="component" value="Unassembled WGS sequence"/>
</dbReference>
<name>A0A9W6SPA0_9ACTN</name>
<feature type="region of interest" description="Disordered" evidence="1">
    <location>
        <begin position="39"/>
        <end position="59"/>
    </location>
</feature>
<evidence type="ECO:0000256" key="1">
    <source>
        <dbReference type="SAM" id="MobiDB-lite"/>
    </source>
</evidence>